<accession>A0ABS0LQG0</accession>
<keyword evidence="5 6" id="KW-0472">Membrane</keyword>
<feature type="transmembrane region" description="Helical" evidence="6">
    <location>
        <begin position="217"/>
        <end position="235"/>
    </location>
</feature>
<name>A0ABS0LQG0_9LACT</name>
<dbReference type="InterPro" id="IPR020846">
    <property type="entry name" value="MFS_dom"/>
</dbReference>
<evidence type="ECO:0000259" key="7">
    <source>
        <dbReference type="PROSITE" id="PS50850"/>
    </source>
</evidence>
<evidence type="ECO:0000256" key="2">
    <source>
        <dbReference type="ARBA" id="ARBA00022448"/>
    </source>
</evidence>
<dbReference type="Proteomes" id="UP000721415">
    <property type="component" value="Unassembled WGS sequence"/>
</dbReference>
<dbReference type="PANTHER" id="PTHR23508:SF10">
    <property type="entry name" value="CARBOXYLIC ACID TRANSPORTER PROTEIN HOMOLOG"/>
    <property type="match status" value="1"/>
</dbReference>
<evidence type="ECO:0000256" key="1">
    <source>
        <dbReference type="ARBA" id="ARBA00004651"/>
    </source>
</evidence>
<feature type="domain" description="Major facilitator superfamily (MFS) profile" evidence="7">
    <location>
        <begin position="10"/>
        <end position="395"/>
    </location>
</feature>
<keyword evidence="9" id="KW-1185">Reference proteome</keyword>
<feature type="transmembrane region" description="Helical" evidence="6">
    <location>
        <begin position="282"/>
        <end position="301"/>
    </location>
</feature>
<evidence type="ECO:0000313" key="8">
    <source>
        <dbReference type="EMBL" id="MBG9986388.1"/>
    </source>
</evidence>
<feature type="transmembrane region" description="Helical" evidence="6">
    <location>
        <begin position="255"/>
        <end position="275"/>
    </location>
</feature>
<feature type="transmembrane region" description="Helical" evidence="6">
    <location>
        <begin position="166"/>
        <end position="183"/>
    </location>
</feature>
<evidence type="ECO:0000313" key="9">
    <source>
        <dbReference type="Proteomes" id="UP000721415"/>
    </source>
</evidence>
<dbReference type="Pfam" id="PF07690">
    <property type="entry name" value="MFS_1"/>
    <property type="match status" value="1"/>
</dbReference>
<dbReference type="EMBL" id="JACBXQ010000003">
    <property type="protein sequence ID" value="MBG9986388.1"/>
    <property type="molecule type" value="Genomic_DNA"/>
</dbReference>
<keyword evidence="3 6" id="KW-0812">Transmembrane</keyword>
<feature type="transmembrane region" description="Helical" evidence="6">
    <location>
        <begin position="48"/>
        <end position="67"/>
    </location>
</feature>
<feature type="transmembrane region" description="Helical" evidence="6">
    <location>
        <begin position="79"/>
        <end position="99"/>
    </location>
</feature>
<comment type="subcellular location">
    <subcellularLocation>
        <location evidence="1">Cell membrane</location>
        <topology evidence="1">Multi-pass membrane protein</topology>
    </subcellularLocation>
</comment>
<feature type="transmembrane region" description="Helical" evidence="6">
    <location>
        <begin position="370"/>
        <end position="390"/>
    </location>
</feature>
<evidence type="ECO:0000256" key="6">
    <source>
        <dbReference type="SAM" id="Phobius"/>
    </source>
</evidence>
<dbReference type="InterPro" id="IPR011701">
    <property type="entry name" value="MFS"/>
</dbReference>
<dbReference type="Gene3D" id="1.20.1250.20">
    <property type="entry name" value="MFS general substrate transporter like domains"/>
    <property type="match status" value="1"/>
</dbReference>
<gene>
    <name evidence="8" type="ORF">HZY91_05715</name>
</gene>
<evidence type="ECO:0000256" key="4">
    <source>
        <dbReference type="ARBA" id="ARBA00022989"/>
    </source>
</evidence>
<feature type="transmembrane region" description="Helical" evidence="6">
    <location>
        <begin position="140"/>
        <end position="160"/>
    </location>
</feature>
<feature type="transmembrane region" description="Helical" evidence="6">
    <location>
        <begin position="307"/>
        <end position="333"/>
    </location>
</feature>
<feature type="transmembrane region" description="Helical" evidence="6">
    <location>
        <begin position="105"/>
        <end position="128"/>
    </location>
</feature>
<evidence type="ECO:0000256" key="3">
    <source>
        <dbReference type="ARBA" id="ARBA00022692"/>
    </source>
</evidence>
<dbReference type="SUPFAM" id="SSF103473">
    <property type="entry name" value="MFS general substrate transporter"/>
    <property type="match status" value="1"/>
</dbReference>
<keyword evidence="2" id="KW-0813">Transport</keyword>
<dbReference type="PANTHER" id="PTHR23508">
    <property type="entry name" value="CARBOXYLIC ACID TRANSPORTER PROTEIN HOMOLOG"/>
    <property type="match status" value="1"/>
</dbReference>
<reference evidence="8 9" key="1">
    <citation type="submission" date="2020-07" db="EMBL/GenBank/DDBJ databases">
        <title>Facklamia lactis sp. nov., isolated from raw milk.</title>
        <authorList>
            <person name="Doll E.V."/>
            <person name="Huptas C."/>
            <person name="Staib L."/>
            <person name="Wenning M."/>
            <person name="Scherer S."/>
        </authorList>
    </citation>
    <scope>NUCLEOTIDE SEQUENCE [LARGE SCALE GENOMIC DNA]</scope>
    <source>
        <strain evidence="8 9">DSM 111018</strain>
    </source>
</reference>
<comment type="caution">
    <text evidence="8">The sequence shown here is derived from an EMBL/GenBank/DDBJ whole genome shotgun (WGS) entry which is preliminary data.</text>
</comment>
<dbReference type="RefSeq" id="WP_197115311.1">
    <property type="nucleotide sequence ID" value="NZ_JACBXQ010000003.1"/>
</dbReference>
<evidence type="ECO:0000256" key="5">
    <source>
        <dbReference type="ARBA" id="ARBA00023136"/>
    </source>
</evidence>
<organism evidence="8 9">
    <name type="scientific">Facklamia lactis</name>
    <dbReference type="NCBI Taxonomy" id="2749967"/>
    <lineage>
        <taxon>Bacteria</taxon>
        <taxon>Bacillati</taxon>
        <taxon>Bacillota</taxon>
        <taxon>Bacilli</taxon>
        <taxon>Lactobacillales</taxon>
        <taxon>Aerococcaceae</taxon>
        <taxon>Facklamia</taxon>
    </lineage>
</organism>
<keyword evidence="4 6" id="KW-1133">Transmembrane helix</keyword>
<dbReference type="PROSITE" id="PS50850">
    <property type="entry name" value="MFS"/>
    <property type="match status" value="1"/>
</dbReference>
<sequence length="412" mass="44548">MNNFPHNRRALIASMISSGLDDINVMFLAFSLSSIMADLEISGTQAGWIGTITNFGMLLGGLVFGVLADRHHKLTILKWTVAIFALATGLIAFSPNIWILYALRFLAGVGVGGEYGVALSIMAGIVPAERMGRTASLNGIMGQIGSIIAAVLASLIAPIFGWQGLFAIGFFPLLFVAWMHWGIDSTKVADHGSETADPSKAGKISDLFKNRQLTHQTIALMVMTTVQIAGYFGMMNWLPTMMQKSLGISFGSSNIWMISTIIGMSIGMLVFGQLLDTLGPRFGYGSFLILSACAVFAFTYVHSLTTLLIGGAIMGFFVNGMFAGYGAMITRLYPYEIRTVANNTILNVGRAVGGFSSVIIGLLLDHFNMNIVMIFLAGLYIISFCFMLSIPNLKRVHYQSCLPKSQIVNSHV</sequence>
<feature type="transmembrane region" description="Helical" evidence="6">
    <location>
        <begin position="12"/>
        <end position="36"/>
    </location>
</feature>
<dbReference type="InterPro" id="IPR036259">
    <property type="entry name" value="MFS_trans_sf"/>
</dbReference>
<protein>
    <submittedName>
        <fullName evidence="8">MFS transporter</fullName>
    </submittedName>
</protein>
<proteinExistence type="predicted"/>
<feature type="transmembrane region" description="Helical" evidence="6">
    <location>
        <begin position="345"/>
        <end position="364"/>
    </location>
</feature>